<dbReference type="KEGG" id="uli:ETAA1_16470"/>
<evidence type="ECO:0000313" key="2">
    <source>
        <dbReference type="EMBL" id="QDU19711.1"/>
    </source>
</evidence>
<gene>
    <name evidence="2" type="ORF">ETAA1_16470</name>
</gene>
<dbReference type="Proteomes" id="UP000319576">
    <property type="component" value="Chromosome"/>
</dbReference>
<feature type="domain" description="DUF11" evidence="1">
    <location>
        <begin position="960"/>
        <end position="1081"/>
    </location>
</feature>
<organism evidence="2 3">
    <name type="scientific">Urbifossiella limnaea</name>
    <dbReference type="NCBI Taxonomy" id="2528023"/>
    <lineage>
        <taxon>Bacteria</taxon>
        <taxon>Pseudomonadati</taxon>
        <taxon>Planctomycetota</taxon>
        <taxon>Planctomycetia</taxon>
        <taxon>Gemmatales</taxon>
        <taxon>Gemmataceae</taxon>
        <taxon>Urbifossiella</taxon>
    </lineage>
</organism>
<keyword evidence="3" id="KW-1185">Reference proteome</keyword>
<evidence type="ECO:0000313" key="3">
    <source>
        <dbReference type="Proteomes" id="UP000319576"/>
    </source>
</evidence>
<dbReference type="EMBL" id="CP036273">
    <property type="protein sequence ID" value="QDU19711.1"/>
    <property type="molecule type" value="Genomic_DNA"/>
</dbReference>
<proteinExistence type="predicted"/>
<dbReference type="InterPro" id="IPR013783">
    <property type="entry name" value="Ig-like_fold"/>
</dbReference>
<evidence type="ECO:0000259" key="1">
    <source>
        <dbReference type="Pfam" id="PF01345"/>
    </source>
</evidence>
<dbReference type="OrthoDB" id="292920at2"/>
<dbReference type="NCBIfam" id="TIGR01451">
    <property type="entry name" value="B_ant_repeat"/>
    <property type="match status" value="1"/>
</dbReference>
<reference evidence="2 3" key="1">
    <citation type="submission" date="2019-02" db="EMBL/GenBank/DDBJ databases">
        <title>Deep-cultivation of Planctomycetes and their phenomic and genomic characterization uncovers novel biology.</title>
        <authorList>
            <person name="Wiegand S."/>
            <person name="Jogler M."/>
            <person name="Boedeker C."/>
            <person name="Pinto D."/>
            <person name="Vollmers J."/>
            <person name="Rivas-Marin E."/>
            <person name="Kohn T."/>
            <person name="Peeters S.H."/>
            <person name="Heuer A."/>
            <person name="Rast P."/>
            <person name="Oberbeckmann S."/>
            <person name="Bunk B."/>
            <person name="Jeske O."/>
            <person name="Meyerdierks A."/>
            <person name="Storesund J.E."/>
            <person name="Kallscheuer N."/>
            <person name="Luecker S."/>
            <person name="Lage O.M."/>
            <person name="Pohl T."/>
            <person name="Merkel B.J."/>
            <person name="Hornburger P."/>
            <person name="Mueller R.-W."/>
            <person name="Bruemmer F."/>
            <person name="Labrenz M."/>
            <person name="Spormann A.M."/>
            <person name="Op den Camp H."/>
            <person name="Overmann J."/>
            <person name="Amann R."/>
            <person name="Jetten M.S.M."/>
            <person name="Mascher T."/>
            <person name="Medema M.H."/>
            <person name="Devos D.P."/>
            <person name="Kaster A.-K."/>
            <person name="Ovreas L."/>
            <person name="Rohde M."/>
            <person name="Galperin M.Y."/>
            <person name="Jogler C."/>
        </authorList>
    </citation>
    <scope>NUCLEOTIDE SEQUENCE [LARGE SCALE GENOMIC DNA]</scope>
    <source>
        <strain evidence="2 3">ETA_A1</strain>
    </source>
</reference>
<name>A0A517XQC7_9BACT</name>
<protein>
    <recommendedName>
        <fullName evidence="1">DUF11 domain-containing protein</fullName>
    </recommendedName>
</protein>
<dbReference type="InterPro" id="IPR001434">
    <property type="entry name" value="OmcB-like_DUF11"/>
</dbReference>
<sequence length="1372" mass="131840">MPPRPLARPFRVEPLEDRVTPTVTTDFTAGTLTVTLGTAGDAATVTGTGTGADLSVAGTGLAATAFPGVTALVVVDGGGGGSQSVTFDDAGSGTGINLAGAISVNGVESVRVATLNVNLRALSFGVENALTGVTLVAGVTTTGDSGQVYRAPVTVGDPLVPTVTGVTLDAGAAGGVEFAQTVNGATADAYSLTVNAGSATKPTQFGGQVGGTARLTTLTTDAAGFTLFAANVTTRDTQTYNDPVRVGGTSAVPVSTVIFSSSAGGVSFLGTLDTAATAASPVSVVVNAALQTRFAAEVGGLSRLAFLTTDAGAGSSTEIGGNVTTTGNQTYGDAVTVAGAAVTLFSSANGAIAFNSTLSGAVADTTALTVNTGGQTSFAGDVGGTRLLSLTTDAAGATTVGAGGPLVLVTTSGGQTFNDAVTVNGDAVRFESTNTGDIKFASAFNGASAGASALTVTTAGTTTFGLGAGATTRLLSLTTDPLGTTVLGGSVTTNGTQLYGDPVTVTPGTGVTTVTLSNTAAAGAPIQFGGTITGAAAVPVVIQAAGNVVLGGAVTLSAAGSAFTAQAGTSATGQVQFTTPNTLVRADSQTYRAGNGPGGLTTATVNLLAATPQLRNAAGSAAPVAFVMRQDESITDASLPAASQFGGTFPGSVSLVSDDGSLTLASSSIAGAQTTDVLLSADDAVTLDTAVSAPTGTVRLNSVTGAVTQGAAGAITAAALGARAATGVTLNAAPNAVGLVAARSAAGAIAYATATPVTVGTVAADPRTGLFSLTSGLQTTGAAVDVSAAGSSALDLTISGPLAGSAVTATGGGGDDRVTVNYSLGGSLPNGLTFTGAGGTDTLVLTDVGATAAHTYTVNGTVVRDSAPAITLSGVEAVSLTGGDAADTFAVTPDANYTVAVAAGNPVTASGDSMTVNLTGTTAPALTATKTASGLQGSAAFGNRQTVTFSGVESLAPSADLRVSMSGPTEVRSGETGTYTVTVINAGPAAVTGVPLTDVIPAGLSATWTATATAGSSVAAAGGSGDIDTTADIAVGGTVTITLRLTVSGSARGTVTNTFTAGNAATVFELDPSNNAASTTITTGTTDIVGVGAGPGGGPVVVAYDPDGTERFRKFAFDTAYSGGVTVATGDITGDGFEDVVAGSAVGASRITAFDGRTGAELATFFAFPGFTGGVNVAVAGGKIVAGAGVGGGPVVALFTLGIGGVTEVTRFLAFGADFRGGVQVGGSENLLVVGAGPGGGPHVKVFDAATLAQRTSFFAFPVGSTDGVTVAVGGTATAPTILVGSGLGSVPVAVTFDANTLQQVGSFQAFESTFRGGVRVAAGGIVSGKQTTVVAPGGGGSSRVRILAVDNTPVRDFFAFESAFTGGVYVG</sequence>
<accession>A0A517XQC7</accession>
<dbReference type="InterPro" id="IPR047589">
    <property type="entry name" value="DUF11_rpt"/>
</dbReference>
<dbReference type="Gene3D" id="2.60.40.10">
    <property type="entry name" value="Immunoglobulins"/>
    <property type="match status" value="1"/>
</dbReference>
<dbReference type="Pfam" id="PF01345">
    <property type="entry name" value="DUF11"/>
    <property type="match status" value="1"/>
</dbReference>
<dbReference type="RefSeq" id="WP_145236078.1">
    <property type="nucleotide sequence ID" value="NZ_CP036273.1"/>
</dbReference>